<organism evidence="2">
    <name type="scientific">Arundo donax</name>
    <name type="common">Giant reed</name>
    <name type="synonym">Donax arundinaceus</name>
    <dbReference type="NCBI Taxonomy" id="35708"/>
    <lineage>
        <taxon>Eukaryota</taxon>
        <taxon>Viridiplantae</taxon>
        <taxon>Streptophyta</taxon>
        <taxon>Embryophyta</taxon>
        <taxon>Tracheophyta</taxon>
        <taxon>Spermatophyta</taxon>
        <taxon>Magnoliopsida</taxon>
        <taxon>Liliopsida</taxon>
        <taxon>Poales</taxon>
        <taxon>Poaceae</taxon>
        <taxon>PACMAD clade</taxon>
        <taxon>Arundinoideae</taxon>
        <taxon>Arundineae</taxon>
        <taxon>Arundo</taxon>
    </lineage>
</organism>
<dbReference type="EMBL" id="GBRH01273634">
    <property type="protein sequence ID" value="JAD24261.1"/>
    <property type="molecule type" value="Transcribed_RNA"/>
</dbReference>
<evidence type="ECO:0000256" key="1">
    <source>
        <dbReference type="SAM" id="MobiDB-lite"/>
    </source>
</evidence>
<proteinExistence type="predicted"/>
<feature type="compositionally biased region" description="Polar residues" evidence="1">
    <location>
        <begin position="1"/>
        <end position="12"/>
    </location>
</feature>
<dbReference type="AlphaFoldDB" id="A0A0A8YDZ3"/>
<protein>
    <submittedName>
        <fullName evidence="2">Uncharacterized protein</fullName>
    </submittedName>
</protein>
<reference evidence="2" key="2">
    <citation type="journal article" date="2015" name="Data Brief">
        <title>Shoot transcriptome of the giant reed, Arundo donax.</title>
        <authorList>
            <person name="Barrero R.A."/>
            <person name="Guerrero F.D."/>
            <person name="Moolhuijzen P."/>
            <person name="Goolsby J.A."/>
            <person name="Tidwell J."/>
            <person name="Bellgard S.E."/>
            <person name="Bellgard M.I."/>
        </authorList>
    </citation>
    <scope>NUCLEOTIDE SEQUENCE</scope>
    <source>
        <tissue evidence="2">Shoot tissue taken approximately 20 cm above the soil surface</tissue>
    </source>
</reference>
<accession>A0A0A8YDZ3</accession>
<feature type="region of interest" description="Disordered" evidence="1">
    <location>
        <begin position="1"/>
        <end position="35"/>
    </location>
</feature>
<evidence type="ECO:0000313" key="2">
    <source>
        <dbReference type="EMBL" id="JAD24261.1"/>
    </source>
</evidence>
<name>A0A0A8YDZ3_ARUDO</name>
<sequence length="149" mass="15192">MADPGSTGSSSSLDRRKLFPRAPSSAPHVHGLARPLFPGGGLPASSFSLDDDGEDCATDLVSYDLNVAAAHGFDFVAAGIDASASAPAFDAGMAAFNAGRTRRRATARRSMGWQGMAQLPAGGEEAVRRGCGAPTARTMAPSRGRGKAT</sequence>
<reference evidence="2" key="1">
    <citation type="submission" date="2014-09" db="EMBL/GenBank/DDBJ databases">
        <authorList>
            <person name="Magalhaes I.L.F."/>
            <person name="Oliveira U."/>
            <person name="Santos F.R."/>
            <person name="Vidigal T.H.D.A."/>
            <person name="Brescovit A.D."/>
            <person name="Santos A.J."/>
        </authorList>
    </citation>
    <scope>NUCLEOTIDE SEQUENCE</scope>
    <source>
        <tissue evidence="2">Shoot tissue taken approximately 20 cm above the soil surface</tissue>
    </source>
</reference>